<reference evidence="3" key="1">
    <citation type="journal article" date="2021" name="Genome Biol. Evol.">
        <title>A High-Quality Reference Genome for a Parasitic Bivalve with Doubly Uniparental Inheritance (Bivalvia: Unionida).</title>
        <authorList>
            <person name="Smith C.H."/>
        </authorList>
    </citation>
    <scope>NUCLEOTIDE SEQUENCE</scope>
    <source>
        <strain evidence="3">CHS0354</strain>
    </source>
</reference>
<evidence type="ECO:0000313" key="4">
    <source>
        <dbReference type="Proteomes" id="UP001195483"/>
    </source>
</evidence>
<reference evidence="3" key="2">
    <citation type="journal article" date="2021" name="Genome Biol. Evol.">
        <title>Developing a high-quality reference genome for a parasitic bivalve with doubly uniparental inheritance (Bivalvia: Unionida).</title>
        <authorList>
            <person name="Smith C.H."/>
        </authorList>
    </citation>
    <scope>NUCLEOTIDE SEQUENCE</scope>
    <source>
        <strain evidence="3">CHS0354</strain>
        <tissue evidence="3">Mantle</tissue>
    </source>
</reference>
<comment type="caution">
    <text evidence="3">The sequence shown here is derived from an EMBL/GenBank/DDBJ whole genome shotgun (WGS) entry which is preliminary data.</text>
</comment>
<keyword evidence="4" id="KW-1185">Reference proteome</keyword>
<accession>A0AAE0WCI6</accession>
<feature type="signal peptide" evidence="2">
    <location>
        <begin position="1"/>
        <end position="19"/>
    </location>
</feature>
<reference evidence="3" key="3">
    <citation type="submission" date="2023-05" db="EMBL/GenBank/DDBJ databases">
        <authorList>
            <person name="Smith C.H."/>
        </authorList>
    </citation>
    <scope>NUCLEOTIDE SEQUENCE</scope>
    <source>
        <strain evidence="3">CHS0354</strain>
        <tissue evidence="3">Mantle</tissue>
    </source>
</reference>
<keyword evidence="2" id="KW-0732">Signal</keyword>
<protein>
    <submittedName>
        <fullName evidence="3">Uncharacterized protein</fullName>
    </submittedName>
</protein>
<evidence type="ECO:0000256" key="1">
    <source>
        <dbReference type="SAM" id="MobiDB-lite"/>
    </source>
</evidence>
<organism evidence="3 4">
    <name type="scientific">Potamilus streckersoni</name>
    <dbReference type="NCBI Taxonomy" id="2493646"/>
    <lineage>
        <taxon>Eukaryota</taxon>
        <taxon>Metazoa</taxon>
        <taxon>Spiralia</taxon>
        <taxon>Lophotrochozoa</taxon>
        <taxon>Mollusca</taxon>
        <taxon>Bivalvia</taxon>
        <taxon>Autobranchia</taxon>
        <taxon>Heteroconchia</taxon>
        <taxon>Palaeoheterodonta</taxon>
        <taxon>Unionida</taxon>
        <taxon>Unionoidea</taxon>
        <taxon>Unionidae</taxon>
        <taxon>Ambleminae</taxon>
        <taxon>Lampsilini</taxon>
        <taxon>Potamilus</taxon>
    </lineage>
</organism>
<feature type="compositionally biased region" description="Low complexity" evidence="1">
    <location>
        <begin position="44"/>
        <end position="57"/>
    </location>
</feature>
<feature type="region of interest" description="Disordered" evidence="1">
    <location>
        <begin position="38"/>
        <end position="58"/>
    </location>
</feature>
<dbReference type="EMBL" id="JAEAOA010002242">
    <property type="protein sequence ID" value="KAK3609616.1"/>
    <property type="molecule type" value="Genomic_DNA"/>
</dbReference>
<evidence type="ECO:0000313" key="3">
    <source>
        <dbReference type="EMBL" id="KAK3609616.1"/>
    </source>
</evidence>
<name>A0AAE0WCI6_9BIVA</name>
<gene>
    <name evidence="3" type="ORF">CHS0354_038619</name>
</gene>
<dbReference type="AlphaFoldDB" id="A0AAE0WCI6"/>
<evidence type="ECO:0000256" key="2">
    <source>
        <dbReference type="SAM" id="SignalP"/>
    </source>
</evidence>
<dbReference type="Proteomes" id="UP001195483">
    <property type="component" value="Unassembled WGS sequence"/>
</dbReference>
<feature type="chain" id="PRO_5042140665" evidence="2">
    <location>
        <begin position="20"/>
        <end position="147"/>
    </location>
</feature>
<proteinExistence type="predicted"/>
<sequence>MWTKTVALVVVAIVIGSNSVSYCGVIPLTPVNKNATTAASQAEKTSTSKVSQTTKGTPQDILLNSSKTAALDTFRTGNAVTSFPTGESKWNPSTEMASMTSTDTSFNPSGMAGFNGFAGLGSVGLSNTATVASFGLHEVMVLNDVLL</sequence>